<accession>A0A8S2SPV0</accession>
<dbReference type="EMBL" id="CAJOBA010051357">
    <property type="protein sequence ID" value="CAF4243910.1"/>
    <property type="molecule type" value="Genomic_DNA"/>
</dbReference>
<evidence type="ECO:0000313" key="4">
    <source>
        <dbReference type="Proteomes" id="UP000682733"/>
    </source>
</evidence>
<dbReference type="Proteomes" id="UP000682733">
    <property type="component" value="Unassembled WGS sequence"/>
</dbReference>
<proteinExistence type="predicted"/>
<sequence>MQRLSSGPYKTYKGNNGYVLIPYKFMLDWKYMGHTRSGIWAISKIIPVDPQNQDDTLDTLQQSPTNTREPDENSRARAHLVLAKIKKMKKRRRRSNALQRIRHQISATLGYALTL</sequence>
<evidence type="ECO:0000313" key="2">
    <source>
        <dbReference type="EMBL" id="CAF1448779.1"/>
    </source>
</evidence>
<name>A0A8S2SPV0_9BILA</name>
<dbReference type="EMBL" id="CAJNOK010029524">
    <property type="protein sequence ID" value="CAF1448779.1"/>
    <property type="molecule type" value="Genomic_DNA"/>
</dbReference>
<reference evidence="3" key="1">
    <citation type="submission" date="2021-02" db="EMBL/GenBank/DDBJ databases">
        <authorList>
            <person name="Nowell W R."/>
        </authorList>
    </citation>
    <scope>NUCLEOTIDE SEQUENCE</scope>
</reference>
<feature type="region of interest" description="Disordered" evidence="1">
    <location>
        <begin position="52"/>
        <end position="76"/>
    </location>
</feature>
<evidence type="ECO:0000313" key="3">
    <source>
        <dbReference type="EMBL" id="CAF4243910.1"/>
    </source>
</evidence>
<evidence type="ECO:0000256" key="1">
    <source>
        <dbReference type="SAM" id="MobiDB-lite"/>
    </source>
</evidence>
<organism evidence="3 4">
    <name type="scientific">Didymodactylos carnosus</name>
    <dbReference type="NCBI Taxonomy" id="1234261"/>
    <lineage>
        <taxon>Eukaryota</taxon>
        <taxon>Metazoa</taxon>
        <taxon>Spiralia</taxon>
        <taxon>Gnathifera</taxon>
        <taxon>Rotifera</taxon>
        <taxon>Eurotatoria</taxon>
        <taxon>Bdelloidea</taxon>
        <taxon>Philodinida</taxon>
        <taxon>Philodinidae</taxon>
        <taxon>Didymodactylos</taxon>
    </lineage>
</organism>
<protein>
    <submittedName>
        <fullName evidence="3">Uncharacterized protein</fullName>
    </submittedName>
</protein>
<gene>
    <name evidence="2" type="ORF">OVA965_LOCUS34742</name>
    <name evidence="3" type="ORF">TMI583_LOCUS35682</name>
</gene>
<dbReference type="Proteomes" id="UP000677228">
    <property type="component" value="Unassembled WGS sequence"/>
</dbReference>
<dbReference type="AlphaFoldDB" id="A0A8S2SPV0"/>
<comment type="caution">
    <text evidence="3">The sequence shown here is derived from an EMBL/GenBank/DDBJ whole genome shotgun (WGS) entry which is preliminary data.</text>
</comment>